<proteinExistence type="predicted"/>
<organism evidence="1 2">
    <name type="scientific">Faecalibacterium duncaniae (strain DSM 17677 / JCM 31915 / A2-165)</name>
    <name type="common">Faecalibacterium prausnitzii</name>
    <dbReference type="NCBI Taxonomy" id="411483"/>
    <lineage>
        <taxon>Bacteria</taxon>
        <taxon>Bacillati</taxon>
        <taxon>Bacillota</taxon>
        <taxon>Clostridia</taxon>
        <taxon>Eubacteriales</taxon>
        <taxon>Oscillospiraceae</taxon>
        <taxon>Faecalibacterium</taxon>
    </lineage>
</organism>
<dbReference type="AlphaFoldDB" id="C7H2J2"/>
<dbReference type="Proteomes" id="UP000004619">
    <property type="component" value="Unassembled WGS sequence"/>
</dbReference>
<gene>
    <name evidence="1" type="ORF">FAEPRAA2165_00490</name>
</gene>
<dbReference type="HOGENOM" id="CLU_2769733_0_0_9"/>
<comment type="caution">
    <text evidence="1">The sequence shown here is derived from an EMBL/GenBank/DDBJ whole genome shotgun (WGS) entry which is preliminary data.</text>
</comment>
<name>C7H2J2_FAED2</name>
<dbReference type="STRING" id="411483.FAEPRAA2165_00490"/>
<sequence>MQNKKDAGSVSNAGDWPGLFASPVFALHHLFWRWGEMISPFCTNAQKNGKIGLKSCHFHTLQLYLDKVK</sequence>
<dbReference type="EMBL" id="ACOP02000008">
    <property type="protein sequence ID" value="EEU97905.1"/>
    <property type="molecule type" value="Genomic_DNA"/>
</dbReference>
<evidence type="ECO:0000313" key="2">
    <source>
        <dbReference type="Proteomes" id="UP000004619"/>
    </source>
</evidence>
<reference evidence="1" key="1">
    <citation type="submission" date="2009-08" db="EMBL/GenBank/DDBJ databases">
        <authorList>
            <person name="Weinstock G."/>
            <person name="Sodergren E."/>
            <person name="Clifton S."/>
            <person name="Fulton L."/>
            <person name="Fulton B."/>
            <person name="Courtney L."/>
            <person name="Fronick C."/>
            <person name="Harrison M."/>
            <person name="Strong C."/>
            <person name="Farmer C."/>
            <person name="Delahaunty K."/>
            <person name="Markovic C."/>
            <person name="Hall O."/>
            <person name="Minx P."/>
            <person name="Tomlinson C."/>
            <person name="Mitreva M."/>
            <person name="Nelson J."/>
            <person name="Hou S."/>
            <person name="Wollam A."/>
            <person name="Pepin K.H."/>
            <person name="Johnson M."/>
            <person name="Bhonagiri V."/>
            <person name="Nash W.E."/>
            <person name="Warren W."/>
            <person name="Chinwalla A."/>
            <person name="Mardis E.R."/>
            <person name="Wilson R.K."/>
        </authorList>
    </citation>
    <scope>NUCLEOTIDE SEQUENCE [LARGE SCALE GENOMIC DNA]</scope>
    <source>
        <strain evidence="1">A2-165</strain>
    </source>
</reference>
<accession>C7H2J2</accession>
<protein>
    <submittedName>
        <fullName evidence="1">Uncharacterized protein</fullName>
    </submittedName>
</protein>
<keyword evidence="2" id="KW-1185">Reference proteome</keyword>
<evidence type="ECO:0000313" key="1">
    <source>
        <dbReference type="EMBL" id="EEU97905.1"/>
    </source>
</evidence>